<feature type="domain" description="NAD(P)-binding" evidence="5">
    <location>
        <begin position="5"/>
        <end position="311"/>
    </location>
</feature>
<dbReference type="EMBL" id="LAZR01006693">
    <property type="protein sequence ID" value="KKM90266.1"/>
    <property type="molecule type" value="Genomic_DNA"/>
</dbReference>
<dbReference type="Pfam" id="PF16363">
    <property type="entry name" value="GDP_Man_Dehyd"/>
    <property type="match status" value="1"/>
</dbReference>
<reference evidence="6" key="1">
    <citation type="journal article" date="2015" name="Nature">
        <title>Complex archaea that bridge the gap between prokaryotes and eukaryotes.</title>
        <authorList>
            <person name="Spang A."/>
            <person name="Saw J.H."/>
            <person name="Jorgensen S.L."/>
            <person name="Zaremba-Niedzwiedzka K."/>
            <person name="Martijn J."/>
            <person name="Lind A.E."/>
            <person name="van Eijk R."/>
            <person name="Schleper C."/>
            <person name="Guy L."/>
            <person name="Ettema T.J."/>
        </authorList>
    </citation>
    <scope>NUCLEOTIDE SEQUENCE</scope>
</reference>
<dbReference type="InterPro" id="IPR006368">
    <property type="entry name" value="GDP_Man_deHydtase"/>
</dbReference>
<evidence type="ECO:0000256" key="1">
    <source>
        <dbReference type="ARBA" id="ARBA00001937"/>
    </source>
</evidence>
<evidence type="ECO:0000259" key="5">
    <source>
        <dbReference type="Pfam" id="PF16363"/>
    </source>
</evidence>
<dbReference type="EC" id="4.2.1.47" evidence="3"/>
<proteinExistence type="inferred from homology"/>
<dbReference type="SUPFAM" id="SSF51735">
    <property type="entry name" value="NAD(P)-binding Rossmann-fold domains"/>
    <property type="match status" value="1"/>
</dbReference>
<dbReference type="PANTHER" id="PTHR43715">
    <property type="entry name" value="GDP-MANNOSE 4,6-DEHYDRATASE"/>
    <property type="match status" value="1"/>
</dbReference>
<accession>A0A0F9LT93</accession>
<organism evidence="6">
    <name type="scientific">marine sediment metagenome</name>
    <dbReference type="NCBI Taxonomy" id="412755"/>
    <lineage>
        <taxon>unclassified sequences</taxon>
        <taxon>metagenomes</taxon>
        <taxon>ecological metagenomes</taxon>
    </lineage>
</organism>
<dbReference type="Gene3D" id="3.90.25.10">
    <property type="entry name" value="UDP-galactose 4-epimerase, domain 1"/>
    <property type="match status" value="1"/>
</dbReference>
<dbReference type="HAMAP" id="MF_00955">
    <property type="entry name" value="GDP_Man_dehydratase"/>
    <property type="match status" value="1"/>
</dbReference>
<gene>
    <name evidence="6" type="ORF">LCGC14_1240260</name>
</gene>
<sequence>MKTALVTGITGQDGAYLAQLLLQQGYRVVGGARRTSHHSLGRLERLGVAEEVELVPLELIEMTNLMRTIENVQPDEVYNLAAQSFVGLSFEFPLYTSDVTGLGALRLLEAVRGVNPKIKFYQASSSEMFGKVSGSPQAEDTPFNPRSPYGIAKAFAHQGAVLYREAYDMFVCAGVLFNHESPLRGEEFVTRKITLAAARIAAGKQKDLNLGNLDARRDWGFAGDYVKAMWLMMQQQEPRDYVVATGETHSVEDFVEAAFLEVSLDWRDYVVVDSKLKRPADVELLCGDASKAKRLLGWEPTVRFKDLVELMVSADCRLVEDGKA</sequence>
<evidence type="ECO:0000256" key="3">
    <source>
        <dbReference type="ARBA" id="ARBA00011989"/>
    </source>
</evidence>
<dbReference type="InterPro" id="IPR036291">
    <property type="entry name" value="NAD(P)-bd_dom_sf"/>
</dbReference>
<dbReference type="NCBIfam" id="TIGR01472">
    <property type="entry name" value="gmd"/>
    <property type="match status" value="1"/>
</dbReference>
<dbReference type="InterPro" id="IPR016040">
    <property type="entry name" value="NAD(P)-bd_dom"/>
</dbReference>
<dbReference type="GO" id="GO:0008446">
    <property type="term" value="F:GDP-mannose 4,6-dehydratase activity"/>
    <property type="evidence" value="ECO:0007669"/>
    <property type="project" value="UniProtKB-EC"/>
</dbReference>
<dbReference type="Gene3D" id="3.40.50.720">
    <property type="entry name" value="NAD(P)-binding Rossmann-like Domain"/>
    <property type="match status" value="1"/>
</dbReference>
<comment type="similarity">
    <text evidence="2">Belongs to the NAD(P)-dependent epimerase/dehydratase family. GDP-mannose 4,6-dehydratase subfamily.</text>
</comment>
<keyword evidence="4" id="KW-0456">Lyase</keyword>
<dbReference type="AlphaFoldDB" id="A0A0F9LT93"/>
<evidence type="ECO:0000256" key="4">
    <source>
        <dbReference type="ARBA" id="ARBA00023239"/>
    </source>
</evidence>
<name>A0A0F9LT93_9ZZZZ</name>
<dbReference type="GO" id="GO:0042351">
    <property type="term" value="P:'de novo' GDP-L-fucose biosynthetic process"/>
    <property type="evidence" value="ECO:0007669"/>
    <property type="project" value="TreeGrafter"/>
</dbReference>
<evidence type="ECO:0000256" key="2">
    <source>
        <dbReference type="ARBA" id="ARBA00009263"/>
    </source>
</evidence>
<dbReference type="FunFam" id="3.40.50.720:FF:000924">
    <property type="entry name" value="GDP-mannose 4,6 dehydratase"/>
    <property type="match status" value="1"/>
</dbReference>
<dbReference type="CDD" id="cd05260">
    <property type="entry name" value="GDP_MD_SDR_e"/>
    <property type="match status" value="1"/>
</dbReference>
<evidence type="ECO:0000313" key="6">
    <source>
        <dbReference type="EMBL" id="KKM90266.1"/>
    </source>
</evidence>
<comment type="caution">
    <text evidence="6">The sequence shown here is derived from an EMBL/GenBank/DDBJ whole genome shotgun (WGS) entry which is preliminary data.</text>
</comment>
<protein>
    <recommendedName>
        <fullName evidence="3">GDP-mannose 4,6-dehydratase</fullName>
        <ecNumber evidence="3">4.2.1.47</ecNumber>
    </recommendedName>
</protein>
<dbReference type="PANTHER" id="PTHR43715:SF1">
    <property type="entry name" value="GDP-MANNOSE 4,6 DEHYDRATASE"/>
    <property type="match status" value="1"/>
</dbReference>
<comment type="cofactor">
    <cofactor evidence="1">
        <name>NADP(+)</name>
        <dbReference type="ChEBI" id="CHEBI:58349"/>
    </cofactor>
</comment>